<dbReference type="RefSeq" id="WP_156152665.1">
    <property type="nucleotide sequence ID" value="NZ_JACBYV010000001.1"/>
</dbReference>
<accession>A0A7Y9XIL0</accession>
<keyword evidence="3" id="KW-1185">Reference proteome</keyword>
<sequence>MHNSSLACLLALGISLFSLTSAAATTRAEAFYEQGMEALNQLQRSINEQSGDTEELDRHLDDFGTNIDRAAQLGHPAARLFQAQERLKRRSQDPLVALEDRRQGCASLDALARTGFVAAAVLNAQACDTAYKRFEFNSPEHLAVIDAVERSLLQEDPAMAYYPLPMRASQCFAVDPAQVNTLSHEQFRAEAEYILGNSRAPESREAIERNLEWLEAAFEHGCTASLDMRPVLRQQLAKHP</sequence>
<gene>
    <name evidence="2" type="ORF">FHR27_000665</name>
</gene>
<evidence type="ECO:0000313" key="3">
    <source>
        <dbReference type="Proteomes" id="UP000578688"/>
    </source>
</evidence>
<keyword evidence="1" id="KW-0732">Signal</keyword>
<comment type="caution">
    <text evidence="2">The sequence shown here is derived from an EMBL/GenBank/DDBJ whole genome shotgun (WGS) entry which is preliminary data.</text>
</comment>
<name>A0A7Y9XIL0_9GAMM</name>
<protein>
    <recommendedName>
        <fullName evidence="4">Secreted protein</fullName>
    </recommendedName>
</protein>
<dbReference type="Proteomes" id="UP000578688">
    <property type="component" value="Unassembled WGS sequence"/>
</dbReference>
<evidence type="ECO:0008006" key="4">
    <source>
        <dbReference type="Google" id="ProtNLM"/>
    </source>
</evidence>
<evidence type="ECO:0000313" key="2">
    <source>
        <dbReference type="EMBL" id="NYH72055.1"/>
    </source>
</evidence>
<dbReference type="AlphaFoldDB" id="A0A7Y9XIL0"/>
<feature type="chain" id="PRO_5031274967" description="Secreted protein" evidence="1">
    <location>
        <begin position="24"/>
        <end position="240"/>
    </location>
</feature>
<reference evidence="2 3" key="1">
    <citation type="submission" date="2020-07" db="EMBL/GenBank/DDBJ databases">
        <title>Genomic analyses of the natural microbiome of Caenorhabditis elegans.</title>
        <authorList>
            <person name="Samuel B."/>
        </authorList>
    </citation>
    <scope>NUCLEOTIDE SEQUENCE [LARGE SCALE GENOMIC DNA]</scope>
    <source>
        <strain evidence="2 3">BIGb0408</strain>
    </source>
</reference>
<proteinExistence type="predicted"/>
<organism evidence="2 3">
    <name type="scientific">Phytopseudomonas flavescens</name>
    <dbReference type="NCBI Taxonomy" id="29435"/>
    <lineage>
        <taxon>Bacteria</taxon>
        <taxon>Pseudomonadati</taxon>
        <taxon>Pseudomonadota</taxon>
        <taxon>Gammaproteobacteria</taxon>
        <taxon>Pseudomonadales</taxon>
        <taxon>Pseudomonadaceae</taxon>
        <taxon>Phytopseudomonas</taxon>
    </lineage>
</organism>
<evidence type="ECO:0000256" key="1">
    <source>
        <dbReference type="SAM" id="SignalP"/>
    </source>
</evidence>
<feature type="signal peptide" evidence="1">
    <location>
        <begin position="1"/>
        <end position="23"/>
    </location>
</feature>
<dbReference type="EMBL" id="JACBYV010000001">
    <property type="protein sequence ID" value="NYH72055.1"/>
    <property type="molecule type" value="Genomic_DNA"/>
</dbReference>